<keyword evidence="6" id="KW-0064">Aspartyl protease</keyword>
<keyword evidence="3" id="KW-0677">Repeat</keyword>
<feature type="repeat" description="PPR" evidence="5">
    <location>
        <begin position="289"/>
        <end position="323"/>
    </location>
</feature>
<dbReference type="Pfam" id="PF14541">
    <property type="entry name" value="TAXi_C"/>
    <property type="match status" value="1"/>
</dbReference>
<dbReference type="GO" id="GO:0003729">
    <property type="term" value="F:mRNA binding"/>
    <property type="evidence" value="ECO:0007669"/>
    <property type="project" value="InterPro"/>
</dbReference>
<sequence length="1752" mass="194647">MPLIHPASLFPLQFPNPSPLHFSCPKPWFAVVKAAGSVSARPSRRAAPKSRDASEAAGSVSTRPRRRAAPKSRDASEAAELVRVVLRKSGDGKEPLVVTLSKFVRVIRTEHCFLLFEELGKGDNWLQCLEVFRWMQKQRWYIADNGIYSKLISVMGKKGQTRMAMWLFSEMRNSGCRPDTSVYNALITAHLHSRDKSKALAKAIGYFEKMKGIERCRPNIVTYNILLRAFAQAGDVKQVETLFKDLDESIISPDVYTYNGVMDAYGKNGMLKEMEAVLLRMKSSQCKPDSITFNLLIDAYGRRQAFDKMEQVFKSLLRSKEKPTLPTFNSMITNYGKARLKEKAEYVLKKMADLGFKPSYITYECLMTTYGYCDCVSKAREIFDEMLSTQKEIQISTLNAMLEAYCMNGLPHEADQLLDYSIKRNLVPNASTYKLLYKAYAKANMKELINNLLKHMDEQGIVPNKRFFLEALETFGSTEIYVASMEKTSFLISLAVASCLVWGARSFGLSSELVHRFSDEARTVAASRGGFGRFPHRRSEEYYRMLARSDLRRLGARYQMLFPSEGSETVSLGNDFGWLYYTWINIGTPNVSFLVALDAGSDLLWIPCDCIQCAPLSGYHGSLHQSRHAFINTFMCSLVYGASIMQDKDLGLYNPAESRTSRYLSCSHELCSLRSSCGNSEQHCPYNIKYYSENTSSSGLLVEDILHLASTEDRASVQASVIIGCGRKQSGGYLDGIAPDGLLGLGFGDISVPSFLARNGLIQNSFSLCFRDDNSGRLLFGDEGLSSQQSTPFVPLDGKYITYIIAVESLCIGSRCPGKTSFHALVDSGSSFTFLPDNVYKRVTMEFDTQVNVSRLATDNESPWEYCYEASPLGMPAVPTVKLIFGGNKSFTAVNPIFLVYDNEGELAAFCLALQSSQETLGTIGQNFMTGYHMVFDRENLKLGWSQSDCRDLDNTRRMPLSSPPHNRPENPLPTNEQHSSPSTHAVSPVVAGRAPLANSTSVSKLIDAWSPILQHRSGFRDGHYYSPCVSPVGGGEHLKGTPRPHSGRLQAGPTPCKAYQGLRCNTITCTPPPLYRNASPTGHLHHEFGTGHARGKPQPARREAVGWGGTWRWEGRPAPMGDRGRIGSRNPSSEPRAATRWAPTGSCGSATCTMGDPPLMSCLLFLFVKEDQIEDTVFGKVGENHDYRVAYQGGRLVEEPLAVDDFLVAGNSAGCSKRKGVPWNGQMPDNCFKQHNIGLESNACSTSNPIHANMGAAEEANICQLLFDDNASANSKLTFLENDNVRENDLLYYDWSDISNFEDIDTMFRNRCDPTFGQSSNTDGLSWISSSSNGIFGPDDNFTSGFEASTSEFREFNDASTYCANIRSLPGGSTLEVNDNKQSWLTHHSCQLDTRTKQAFDGGGNGETYSALTEFASVNNLGECEPHLNIQMQQIYRQYLSEVEGKGLEPCPSQLLPKENCFMKSDSSCMHVLKPDSHIEDKLLYQDLLLSTTSSGITESKQNSTSSIKISANVISNSSHGMGNLQDLSKDPVMQLKEMVEKPSTGPSELASIIDKQHDNFEQEIGSARGNISLELYSTDMDSTVGKRSSMPSVVSDDISVKAISFHQLQDVIDQLNLRTKLCIRDSLYRLARSAEQRHSFAAANHEHLERTRGVNGTGKSRKTTAYMDIETDTNPIDRSVAHLLFHRSPGGAPRSADDSLSLMSHMTLRLLRRCKGCTNKFAKHLTDRKELQLELWLILVPEMFMPFVCH</sequence>
<dbReference type="NCBIfam" id="TIGR00756">
    <property type="entry name" value="PPR"/>
    <property type="match status" value="6"/>
</dbReference>
<organism evidence="9 10">
    <name type="scientific">Musa troglodytarum</name>
    <name type="common">fe'i banana</name>
    <dbReference type="NCBI Taxonomy" id="320322"/>
    <lineage>
        <taxon>Eukaryota</taxon>
        <taxon>Viridiplantae</taxon>
        <taxon>Streptophyta</taxon>
        <taxon>Embryophyta</taxon>
        <taxon>Tracheophyta</taxon>
        <taxon>Spermatophyta</taxon>
        <taxon>Magnoliopsida</taxon>
        <taxon>Liliopsida</taxon>
        <taxon>Zingiberales</taxon>
        <taxon>Musaceae</taxon>
        <taxon>Musa</taxon>
    </lineage>
</organism>
<keyword evidence="6" id="KW-0645">Protease</keyword>
<comment type="similarity">
    <text evidence="2">Belongs to the PPR family. P subfamily.</text>
</comment>
<comment type="similarity">
    <text evidence="1 6">Belongs to the peptidase A1 family.</text>
</comment>
<evidence type="ECO:0000256" key="6">
    <source>
        <dbReference type="RuleBase" id="RU000454"/>
    </source>
</evidence>
<feature type="active site" evidence="4">
    <location>
        <position position="598"/>
    </location>
</feature>
<dbReference type="SUPFAM" id="SSF50630">
    <property type="entry name" value="Acid proteases"/>
    <property type="match status" value="1"/>
</dbReference>
<dbReference type="OrthoDB" id="185373at2759"/>
<reference evidence="9" key="1">
    <citation type="submission" date="2022-05" db="EMBL/GenBank/DDBJ databases">
        <title>The Musa troglodytarum L. genome provides insights into the mechanism of non-climacteric behaviour and enrichment of carotenoids.</title>
        <authorList>
            <person name="Wang J."/>
        </authorList>
    </citation>
    <scope>NUCLEOTIDE SEQUENCE</scope>
    <source>
        <tissue evidence="9">Leaf</tissue>
    </source>
</reference>
<dbReference type="PROSITE" id="PS51375">
    <property type="entry name" value="PPR"/>
    <property type="match status" value="7"/>
</dbReference>
<evidence type="ECO:0000256" key="4">
    <source>
        <dbReference type="PIRSR" id="PIRSR601461-1"/>
    </source>
</evidence>
<dbReference type="PANTHER" id="PTHR47874:SF5">
    <property type="entry name" value="PENTATRICOPEPTIDE REPEAT-CONTAINING PROTEIN PPR5 HOMOLOG, CHLOROPLASTIC"/>
    <property type="match status" value="1"/>
</dbReference>
<feature type="repeat" description="PPR" evidence="5">
    <location>
        <begin position="429"/>
        <end position="463"/>
    </location>
</feature>
<evidence type="ECO:0000256" key="2">
    <source>
        <dbReference type="ARBA" id="ARBA00007626"/>
    </source>
</evidence>
<dbReference type="Pfam" id="PF01535">
    <property type="entry name" value="PPR"/>
    <property type="match status" value="1"/>
</dbReference>
<feature type="repeat" description="PPR" evidence="5">
    <location>
        <begin position="324"/>
        <end position="358"/>
    </location>
</feature>
<feature type="domain" description="Peptidase A1" evidence="8">
    <location>
        <begin position="580"/>
        <end position="946"/>
    </location>
</feature>
<dbReference type="Pfam" id="PF13812">
    <property type="entry name" value="PPR_3"/>
    <property type="match status" value="2"/>
</dbReference>
<dbReference type="Pfam" id="PF14543">
    <property type="entry name" value="TAXi_N"/>
    <property type="match status" value="1"/>
</dbReference>
<feature type="repeat" description="PPR" evidence="5">
    <location>
        <begin position="144"/>
        <end position="178"/>
    </location>
</feature>
<feature type="repeat" description="PPR" evidence="5">
    <location>
        <begin position="219"/>
        <end position="253"/>
    </location>
</feature>
<dbReference type="InterPro" id="IPR001969">
    <property type="entry name" value="Aspartic_peptidase_AS"/>
</dbReference>
<keyword evidence="10" id="KW-1185">Reference proteome</keyword>
<dbReference type="InterPro" id="IPR032799">
    <property type="entry name" value="TAXi_C"/>
</dbReference>
<dbReference type="PROSITE" id="PS51767">
    <property type="entry name" value="PEPTIDASE_A1"/>
    <property type="match status" value="1"/>
</dbReference>
<dbReference type="InterPro" id="IPR001461">
    <property type="entry name" value="Aspartic_peptidase_A1"/>
</dbReference>
<evidence type="ECO:0000313" key="10">
    <source>
        <dbReference type="Proteomes" id="UP001055439"/>
    </source>
</evidence>
<feature type="compositionally biased region" description="Polar residues" evidence="7">
    <location>
        <begin position="973"/>
        <end position="986"/>
    </location>
</feature>
<evidence type="ECO:0000256" key="3">
    <source>
        <dbReference type="ARBA" id="ARBA00022737"/>
    </source>
</evidence>
<protein>
    <submittedName>
        <fullName evidence="9">PPR repeat</fullName>
    </submittedName>
</protein>
<evidence type="ECO:0000259" key="8">
    <source>
        <dbReference type="PROSITE" id="PS51767"/>
    </source>
</evidence>
<evidence type="ECO:0000256" key="7">
    <source>
        <dbReference type="SAM" id="MobiDB-lite"/>
    </source>
</evidence>
<dbReference type="PANTHER" id="PTHR47874">
    <property type="entry name" value="EXPRESSED PROTEIN"/>
    <property type="match status" value="1"/>
</dbReference>
<gene>
    <name evidence="9" type="ORF">MUK42_19498</name>
</gene>
<proteinExistence type="inferred from homology"/>
<dbReference type="InterPro" id="IPR021109">
    <property type="entry name" value="Peptidase_aspartic_dom_sf"/>
</dbReference>
<feature type="active site" evidence="4">
    <location>
        <position position="827"/>
    </location>
</feature>
<name>A0A9E7FX73_9LILI</name>
<feature type="repeat" description="PPR" evidence="5">
    <location>
        <begin position="254"/>
        <end position="288"/>
    </location>
</feature>
<dbReference type="Proteomes" id="UP001055439">
    <property type="component" value="Chromosome 5"/>
</dbReference>
<dbReference type="PRINTS" id="PR00792">
    <property type="entry name" value="PEPSIN"/>
</dbReference>
<feature type="region of interest" description="Disordered" evidence="7">
    <location>
        <begin position="954"/>
        <end position="988"/>
    </location>
</feature>
<dbReference type="Gene3D" id="2.40.70.10">
    <property type="entry name" value="Acid Proteases"/>
    <property type="match status" value="2"/>
</dbReference>
<evidence type="ECO:0000256" key="1">
    <source>
        <dbReference type="ARBA" id="ARBA00007447"/>
    </source>
</evidence>
<dbReference type="GO" id="GO:0006508">
    <property type="term" value="P:proteolysis"/>
    <property type="evidence" value="ECO:0007669"/>
    <property type="project" value="UniProtKB-KW"/>
</dbReference>
<dbReference type="InterPro" id="IPR011990">
    <property type="entry name" value="TPR-like_helical_dom_sf"/>
</dbReference>
<dbReference type="Pfam" id="PF13041">
    <property type="entry name" value="PPR_2"/>
    <property type="match status" value="1"/>
</dbReference>
<dbReference type="InterPro" id="IPR032861">
    <property type="entry name" value="TAXi_N"/>
</dbReference>
<dbReference type="InterPro" id="IPR033121">
    <property type="entry name" value="PEPTIDASE_A1"/>
</dbReference>
<dbReference type="Gene3D" id="1.25.40.10">
    <property type="entry name" value="Tetratricopeptide repeat domain"/>
    <property type="match status" value="3"/>
</dbReference>
<accession>A0A9E7FX73</accession>
<dbReference type="GO" id="GO:0004190">
    <property type="term" value="F:aspartic-type endopeptidase activity"/>
    <property type="evidence" value="ECO:0007669"/>
    <property type="project" value="UniProtKB-KW"/>
</dbReference>
<dbReference type="EMBL" id="CP097507">
    <property type="protein sequence ID" value="URE03600.1"/>
    <property type="molecule type" value="Genomic_DNA"/>
</dbReference>
<dbReference type="PROSITE" id="PS00141">
    <property type="entry name" value="ASP_PROTEASE"/>
    <property type="match status" value="1"/>
</dbReference>
<feature type="region of interest" description="Disordered" evidence="7">
    <location>
        <begin position="1111"/>
        <end position="1143"/>
    </location>
</feature>
<feature type="region of interest" description="Disordered" evidence="7">
    <location>
        <begin position="39"/>
        <end position="74"/>
    </location>
</feature>
<feature type="repeat" description="PPR" evidence="5">
    <location>
        <begin position="394"/>
        <end position="428"/>
    </location>
</feature>
<keyword evidence="6" id="KW-0378">Hydrolase</keyword>
<dbReference type="InterPro" id="IPR002885">
    <property type="entry name" value="PPR_rpt"/>
</dbReference>
<dbReference type="InterPro" id="IPR044179">
    <property type="entry name" value="PPR5-like"/>
</dbReference>
<dbReference type="FunFam" id="2.40.70.10:FF:000014">
    <property type="entry name" value="Aspartyl protease family protein 1"/>
    <property type="match status" value="1"/>
</dbReference>
<evidence type="ECO:0000256" key="5">
    <source>
        <dbReference type="PROSITE-ProRule" id="PRU00708"/>
    </source>
</evidence>
<evidence type="ECO:0000313" key="9">
    <source>
        <dbReference type="EMBL" id="URE03600.1"/>
    </source>
</evidence>